<evidence type="ECO:0000313" key="5">
    <source>
        <dbReference type="Proteomes" id="UP001183388"/>
    </source>
</evidence>
<keyword evidence="5" id="KW-1185">Reference proteome</keyword>
<comment type="caution">
    <text evidence="4">The sequence shown here is derived from an EMBL/GenBank/DDBJ whole genome shotgun (WGS) entry which is preliminary data.</text>
</comment>
<dbReference type="PANTHER" id="PTHR33392">
    <property type="entry name" value="POLYISOPRENYL-TEICHOIC ACID--PEPTIDOGLYCAN TEICHOIC ACID TRANSFERASE TAGU"/>
    <property type="match status" value="1"/>
</dbReference>
<evidence type="ECO:0000313" key="4">
    <source>
        <dbReference type="EMBL" id="MDT0307178.1"/>
    </source>
</evidence>
<evidence type="ECO:0000259" key="3">
    <source>
        <dbReference type="Pfam" id="PF03816"/>
    </source>
</evidence>
<proteinExistence type="inferred from homology"/>
<dbReference type="PANTHER" id="PTHR33392:SF6">
    <property type="entry name" value="POLYISOPRENYL-TEICHOIC ACID--PEPTIDOGLYCAN TEICHOIC ACID TRANSFERASE TAGU"/>
    <property type="match status" value="1"/>
</dbReference>
<dbReference type="EMBL" id="JAVREN010000010">
    <property type="protein sequence ID" value="MDT0307178.1"/>
    <property type="molecule type" value="Genomic_DNA"/>
</dbReference>
<comment type="similarity">
    <text evidence="1">Belongs to the LytR/CpsA/Psr (LCP) family.</text>
</comment>
<organism evidence="4 5">
    <name type="scientific">Streptomyces boetiae</name>
    <dbReference type="NCBI Taxonomy" id="3075541"/>
    <lineage>
        <taxon>Bacteria</taxon>
        <taxon>Bacillati</taxon>
        <taxon>Actinomycetota</taxon>
        <taxon>Actinomycetes</taxon>
        <taxon>Kitasatosporales</taxon>
        <taxon>Streptomycetaceae</taxon>
        <taxon>Streptomyces</taxon>
    </lineage>
</organism>
<feature type="compositionally biased region" description="Gly residues" evidence="2">
    <location>
        <begin position="333"/>
        <end position="349"/>
    </location>
</feature>
<accession>A0ABU2L7J3</accession>
<dbReference type="Pfam" id="PF03816">
    <property type="entry name" value="LytR_cpsA_psr"/>
    <property type="match status" value="1"/>
</dbReference>
<dbReference type="Proteomes" id="UP001183388">
    <property type="component" value="Unassembled WGS sequence"/>
</dbReference>
<protein>
    <submittedName>
        <fullName evidence="4">LCP family protein</fullName>
    </submittedName>
</protein>
<sequence length="349" mass="35657">MRTTAVALGLALLLAGGGLTALYLKLDGNIDHVDIDGALGPDRPANGPGGSLDILVLGSDSRSGGNGAFGADDAQDGARADTAMVVHVNAAHDAATVVSIPRDTLVDRPSCERADGSTAPARERAMFNEAYTVGGPVCAVKTVESVTGLRMDHYIEVDFQGFAELIDTLGGVEVTTTRAIDDKDSHLRLPAGTHTLDGEQALALVRTRKAVGDGSDLSRIALQQAFLKALAGQVGEVGPASNPKRLYDLADAATSAVTTDSSLASVTDLIALGRTLQGIGPGDMDLLTLPVGPDHADPNRVAPLPGESRQVWSALRHDQPVPPSVGRGRAGEGDGVLAGDGTQAGDGGE</sequence>
<name>A0ABU2L7J3_9ACTN</name>
<dbReference type="NCBIfam" id="TIGR00350">
    <property type="entry name" value="lytR_cpsA_psr"/>
    <property type="match status" value="1"/>
</dbReference>
<dbReference type="InterPro" id="IPR050922">
    <property type="entry name" value="LytR/CpsA/Psr_CW_biosynth"/>
</dbReference>
<feature type="domain" description="Cell envelope-related transcriptional attenuator" evidence="3">
    <location>
        <begin position="79"/>
        <end position="234"/>
    </location>
</feature>
<dbReference type="Gene3D" id="3.40.630.190">
    <property type="entry name" value="LCP protein"/>
    <property type="match status" value="1"/>
</dbReference>
<feature type="region of interest" description="Disordered" evidence="2">
    <location>
        <begin position="317"/>
        <end position="349"/>
    </location>
</feature>
<reference evidence="5" key="1">
    <citation type="submission" date="2023-07" db="EMBL/GenBank/DDBJ databases">
        <title>30 novel species of actinomycetes from the DSMZ collection.</title>
        <authorList>
            <person name="Nouioui I."/>
        </authorList>
    </citation>
    <scope>NUCLEOTIDE SEQUENCE [LARGE SCALE GENOMIC DNA]</scope>
    <source>
        <strain evidence="5">DSM 44917</strain>
    </source>
</reference>
<dbReference type="InterPro" id="IPR004474">
    <property type="entry name" value="LytR_CpsA_psr"/>
</dbReference>
<gene>
    <name evidence="4" type="ORF">RM780_09405</name>
</gene>
<evidence type="ECO:0000256" key="1">
    <source>
        <dbReference type="ARBA" id="ARBA00006068"/>
    </source>
</evidence>
<evidence type="ECO:0000256" key="2">
    <source>
        <dbReference type="SAM" id="MobiDB-lite"/>
    </source>
</evidence>